<evidence type="ECO:0000256" key="10">
    <source>
        <dbReference type="ARBA" id="ARBA00023004"/>
    </source>
</evidence>
<feature type="signal peptide" evidence="15">
    <location>
        <begin position="1"/>
        <end position="20"/>
    </location>
</feature>
<gene>
    <name evidence="17" type="primary">soxA</name>
    <name evidence="17" type="ORF">HND93_22550</name>
</gene>
<dbReference type="Proteomes" id="UP000584642">
    <property type="component" value="Unassembled WGS sequence"/>
</dbReference>
<evidence type="ECO:0000256" key="8">
    <source>
        <dbReference type="ARBA" id="ARBA00022764"/>
    </source>
</evidence>
<evidence type="ECO:0000313" key="18">
    <source>
        <dbReference type="Proteomes" id="UP000584642"/>
    </source>
</evidence>
<dbReference type="InterPro" id="IPR036909">
    <property type="entry name" value="Cyt_c-like_dom_sf"/>
</dbReference>
<feature type="chain" id="PRO_5047386972" description="SoxAX cytochrome complex subunit A" evidence="15">
    <location>
        <begin position="21"/>
        <end position="270"/>
    </location>
</feature>
<keyword evidence="9 14" id="KW-0249">Electron transport</keyword>
<evidence type="ECO:0000256" key="12">
    <source>
        <dbReference type="ARBA" id="ARBA00048077"/>
    </source>
</evidence>
<evidence type="ECO:0000256" key="2">
    <source>
        <dbReference type="ARBA" id="ARBA00011530"/>
    </source>
</evidence>
<evidence type="ECO:0000256" key="13">
    <source>
        <dbReference type="ARBA" id="ARBA00048423"/>
    </source>
</evidence>
<dbReference type="PIRSF" id="PIRSF038455">
    <property type="entry name" value="SoxA"/>
    <property type="match status" value="1"/>
</dbReference>
<feature type="domain" description="Cytochrome c" evidence="16">
    <location>
        <begin position="52"/>
        <end position="148"/>
    </location>
</feature>
<comment type="catalytic activity">
    <reaction evidence="13 14">
        <text>S-sulfanyl-L-cysteinyl-[SoxY protein] + thiosulfate + 2 Fe(III)-[cytochrome c] = S-(2-sulfodisulfanyl)-L-cysteinyl-[SoxY protein] + 2 Fe(II)-[cytochrome c] + 2 H(+)</text>
        <dbReference type="Rhea" id="RHEA:51224"/>
        <dbReference type="Rhea" id="RHEA-COMP:10350"/>
        <dbReference type="Rhea" id="RHEA-COMP:14399"/>
        <dbReference type="Rhea" id="RHEA-COMP:14689"/>
        <dbReference type="Rhea" id="RHEA-COMP:14690"/>
        <dbReference type="ChEBI" id="CHEBI:15378"/>
        <dbReference type="ChEBI" id="CHEBI:29033"/>
        <dbReference type="ChEBI" id="CHEBI:29034"/>
        <dbReference type="ChEBI" id="CHEBI:33542"/>
        <dbReference type="ChEBI" id="CHEBI:61963"/>
        <dbReference type="ChEBI" id="CHEBI:140664"/>
        <dbReference type="EC" id="2.8.5.2"/>
    </reaction>
</comment>
<evidence type="ECO:0000256" key="14">
    <source>
        <dbReference type="PIRNR" id="PIRNR038455"/>
    </source>
</evidence>
<evidence type="ECO:0000256" key="4">
    <source>
        <dbReference type="ARBA" id="ARBA00022617"/>
    </source>
</evidence>
<dbReference type="Gene3D" id="1.10.760.10">
    <property type="entry name" value="Cytochrome c-like domain"/>
    <property type="match status" value="2"/>
</dbReference>
<dbReference type="InterPro" id="IPR025710">
    <property type="entry name" value="SoxA"/>
</dbReference>
<evidence type="ECO:0000259" key="16">
    <source>
        <dbReference type="Pfam" id="PF21342"/>
    </source>
</evidence>
<organism evidence="17 18">
    <name type="scientific">Azospirillum oleiclasticum</name>
    <dbReference type="NCBI Taxonomy" id="2735135"/>
    <lineage>
        <taxon>Bacteria</taxon>
        <taxon>Pseudomonadati</taxon>
        <taxon>Pseudomonadota</taxon>
        <taxon>Alphaproteobacteria</taxon>
        <taxon>Rhodospirillales</taxon>
        <taxon>Azospirillaceae</taxon>
        <taxon>Azospirillum</taxon>
    </lineage>
</organism>
<dbReference type="EMBL" id="JABFDB010000019">
    <property type="protein sequence ID" value="NYZ22499.1"/>
    <property type="molecule type" value="Genomic_DNA"/>
</dbReference>
<protein>
    <recommendedName>
        <fullName evidence="14">SoxAX cytochrome complex subunit A</fullName>
        <ecNumber evidence="14">2.8.5.2</ecNumber>
    </recommendedName>
    <alternativeName>
        <fullName evidence="14">Protein SoxA</fullName>
    </alternativeName>
    <alternativeName>
        <fullName evidence="14">Sulfur oxidizing protein A</fullName>
    </alternativeName>
    <alternativeName>
        <fullName evidence="14">Thiosulfate-oxidizing multienzyme system protein SoxA</fullName>
    </alternativeName>
</protein>
<comment type="caution">
    <text evidence="17">The sequence shown here is derived from an EMBL/GenBank/DDBJ whole genome shotgun (WGS) entry which is preliminary data.</text>
</comment>
<dbReference type="SUPFAM" id="SSF46626">
    <property type="entry name" value="Cytochrome c"/>
    <property type="match status" value="2"/>
</dbReference>
<comment type="subunit">
    <text evidence="2 14">Heterodimer of SoxA and SoxX.</text>
</comment>
<keyword evidence="4 14" id="KW-0349">Heme</keyword>
<evidence type="ECO:0000256" key="1">
    <source>
        <dbReference type="ARBA" id="ARBA00004418"/>
    </source>
</evidence>
<dbReference type="NCBIfam" id="TIGR04484">
    <property type="entry name" value="thiosulf_SoxA"/>
    <property type="match status" value="1"/>
</dbReference>
<keyword evidence="3 14" id="KW-0813">Transport</keyword>
<evidence type="ECO:0000256" key="5">
    <source>
        <dbReference type="ARBA" id="ARBA00022679"/>
    </source>
</evidence>
<proteinExistence type="inferred from homology"/>
<evidence type="ECO:0000256" key="11">
    <source>
        <dbReference type="ARBA" id="ARBA00025746"/>
    </source>
</evidence>
<evidence type="ECO:0000256" key="7">
    <source>
        <dbReference type="ARBA" id="ARBA00022729"/>
    </source>
</evidence>
<reference evidence="17 18" key="1">
    <citation type="submission" date="2020-05" db="EMBL/GenBank/DDBJ databases">
        <title>Azospirillum oleiclasticum sp. nov, a nitrogen-fixing and heavy crude oil-emulsifying bacterium isolated from the crude oil of Yumen Oilfield.</title>
        <authorList>
            <person name="Wu D."/>
            <person name="Cai M."/>
            <person name="Zhang X."/>
        </authorList>
    </citation>
    <scope>NUCLEOTIDE SEQUENCE [LARGE SCALE GENOMIC DNA]</scope>
    <source>
        <strain evidence="17 18">ROY-1-1-2</strain>
    </source>
</reference>
<dbReference type="EC" id="2.8.5.2" evidence="14"/>
<keyword evidence="8 14" id="KW-0574">Periplasm</keyword>
<evidence type="ECO:0000256" key="3">
    <source>
        <dbReference type="ARBA" id="ARBA00022448"/>
    </source>
</evidence>
<keyword evidence="7 15" id="KW-0732">Signal</keyword>
<evidence type="ECO:0000313" key="17">
    <source>
        <dbReference type="EMBL" id="NYZ22499.1"/>
    </source>
</evidence>
<dbReference type="InterPro" id="IPR009056">
    <property type="entry name" value="Cyt_c-like_dom"/>
</dbReference>
<comment type="catalytic activity">
    <reaction evidence="12 14">
        <text>L-cysteinyl-[SoxY protein] + thiosulfate + 2 Fe(III)-[cytochrome c] = S-sulfosulfanyl-L-cysteinyl-[SoxY protein] + 2 Fe(II)-[cytochrome c] + 2 H(+)</text>
        <dbReference type="Rhea" id="RHEA:56720"/>
        <dbReference type="Rhea" id="RHEA-COMP:10350"/>
        <dbReference type="Rhea" id="RHEA-COMP:14328"/>
        <dbReference type="Rhea" id="RHEA-COMP:14399"/>
        <dbReference type="Rhea" id="RHEA-COMP:14691"/>
        <dbReference type="ChEBI" id="CHEBI:15378"/>
        <dbReference type="ChEBI" id="CHEBI:29033"/>
        <dbReference type="ChEBI" id="CHEBI:29034"/>
        <dbReference type="ChEBI" id="CHEBI:29950"/>
        <dbReference type="ChEBI" id="CHEBI:33542"/>
        <dbReference type="ChEBI" id="CHEBI:139321"/>
        <dbReference type="EC" id="2.8.5.2"/>
    </reaction>
</comment>
<feature type="domain" description="Cytochrome c" evidence="16">
    <location>
        <begin position="164"/>
        <end position="263"/>
    </location>
</feature>
<comment type="subcellular location">
    <subcellularLocation>
        <location evidence="1 14">Periplasm</location>
    </subcellularLocation>
</comment>
<name>A0ABX2TDU5_9PROT</name>
<keyword evidence="10 14" id="KW-0408">Iron</keyword>
<keyword evidence="5 14" id="KW-0808">Transferase</keyword>
<evidence type="ECO:0000256" key="15">
    <source>
        <dbReference type="SAM" id="SignalP"/>
    </source>
</evidence>
<comment type="similarity">
    <text evidence="11 14">Belongs to the SoxA family.</text>
</comment>
<accession>A0ABX2TDU5</accession>
<keyword evidence="18" id="KW-1185">Reference proteome</keyword>
<keyword evidence="6 14" id="KW-0479">Metal-binding</keyword>
<evidence type="ECO:0000256" key="9">
    <source>
        <dbReference type="ARBA" id="ARBA00022982"/>
    </source>
</evidence>
<sequence>MHRLSTVLAAVCVAATAANAIGAEKDAALQGIDAYREALQDGNPAELFELTGEELWTTPAGPKNAALSASCDLGLGVGVVKGAYAQLPRWFADTDRVQDLESRLLTCMETAQGIDPKPIIAASFSKPEKERLVALATYISGQSKGIPVSVKPGHPKEKAMYDLGQRMFFYQAGPHDFACATCHGQEGTRIRMQELPYIPSTKGAASGWTSWPAYRVSNGQMWSMQTRINDCFRQQRFPEPVYASDVTIALSMYMAANSNGESMATPGIKR</sequence>
<dbReference type="RefSeq" id="WP_180284274.1">
    <property type="nucleotide sequence ID" value="NZ_JABFDB010000019.1"/>
</dbReference>
<dbReference type="Pfam" id="PF21342">
    <property type="entry name" value="SoxA-TsdA_cyt-c"/>
    <property type="match status" value="2"/>
</dbReference>
<evidence type="ECO:0000256" key="6">
    <source>
        <dbReference type="ARBA" id="ARBA00022723"/>
    </source>
</evidence>